<accession>A0A6A5WSD6</accession>
<evidence type="ECO:0000313" key="1">
    <source>
        <dbReference type="EMBL" id="KAF2003874.1"/>
    </source>
</evidence>
<gene>
    <name evidence="1" type="ORF">P154DRAFT_400003</name>
</gene>
<dbReference type="AlphaFoldDB" id="A0A6A5WSD6"/>
<keyword evidence="2" id="KW-1185">Reference proteome</keyword>
<protein>
    <recommendedName>
        <fullName evidence="3">CENP-B protein</fullName>
    </recommendedName>
</protein>
<feature type="non-terminal residue" evidence="1">
    <location>
        <position position="1"/>
    </location>
</feature>
<dbReference type="OrthoDB" id="5425890at2759"/>
<name>A0A6A5WSD6_9PLEO</name>
<reference evidence="1" key="1">
    <citation type="journal article" date="2020" name="Stud. Mycol.">
        <title>101 Dothideomycetes genomes: a test case for predicting lifestyles and emergence of pathogens.</title>
        <authorList>
            <person name="Haridas S."/>
            <person name="Albert R."/>
            <person name="Binder M."/>
            <person name="Bloem J."/>
            <person name="Labutti K."/>
            <person name="Salamov A."/>
            <person name="Andreopoulos B."/>
            <person name="Baker S."/>
            <person name="Barry K."/>
            <person name="Bills G."/>
            <person name="Bluhm B."/>
            <person name="Cannon C."/>
            <person name="Castanera R."/>
            <person name="Culley D."/>
            <person name="Daum C."/>
            <person name="Ezra D."/>
            <person name="Gonzalez J."/>
            <person name="Henrissat B."/>
            <person name="Kuo A."/>
            <person name="Liang C."/>
            <person name="Lipzen A."/>
            <person name="Lutzoni F."/>
            <person name="Magnuson J."/>
            <person name="Mondo S."/>
            <person name="Nolan M."/>
            <person name="Ohm R."/>
            <person name="Pangilinan J."/>
            <person name="Park H.-J."/>
            <person name="Ramirez L."/>
            <person name="Alfaro M."/>
            <person name="Sun H."/>
            <person name="Tritt A."/>
            <person name="Yoshinaga Y."/>
            <person name="Zwiers L.-H."/>
            <person name="Turgeon B."/>
            <person name="Goodwin S."/>
            <person name="Spatafora J."/>
            <person name="Crous P."/>
            <person name="Grigoriev I."/>
        </authorList>
    </citation>
    <scope>NUCLEOTIDE SEQUENCE</scope>
    <source>
        <strain evidence="1">CBS 123094</strain>
    </source>
</reference>
<organism evidence="1 2">
    <name type="scientific">Amniculicola lignicola CBS 123094</name>
    <dbReference type="NCBI Taxonomy" id="1392246"/>
    <lineage>
        <taxon>Eukaryota</taxon>
        <taxon>Fungi</taxon>
        <taxon>Dikarya</taxon>
        <taxon>Ascomycota</taxon>
        <taxon>Pezizomycotina</taxon>
        <taxon>Dothideomycetes</taxon>
        <taxon>Pleosporomycetidae</taxon>
        <taxon>Pleosporales</taxon>
        <taxon>Amniculicolaceae</taxon>
        <taxon>Amniculicola</taxon>
    </lineage>
</organism>
<evidence type="ECO:0000313" key="2">
    <source>
        <dbReference type="Proteomes" id="UP000799779"/>
    </source>
</evidence>
<evidence type="ECO:0008006" key="3">
    <source>
        <dbReference type="Google" id="ProtNLM"/>
    </source>
</evidence>
<sequence length="59" mass="6604">NVYNIDETGVMLSMPGSVKVLMSKSDLRNYRGARVKRTTVTAIECISADGRYLNPIVIW</sequence>
<dbReference type="Proteomes" id="UP000799779">
    <property type="component" value="Unassembled WGS sequence"/>
</dbReference>
<proteinExistence type="predicted"/>
<dbReference type="EMBL" id="ML977570">
    <property type="protein sequence ID" value="KAF2003874.1"/>
    <property type="molecule type" value="Genomic_DNA"/>
</dbReference>
<feature type="non-terminal residue" evidence="1">
    <location>
        <position position="59"/>
    </location>
</feature>